<reference evidence="1 2" key="1">
    <citation type="journal article" date="2015" name="Nature">
        <title>rRNA introns, odd ribosomes, and small enigmatic genomes across a large radiation of phyla.</title>
        <authorList>
            <person name="Brown C.T."/>
            <person name="Hug L.A."/>
            <person name="Thomas B.C."/>
            <person name="Sharon I."/>
            <person name="Castelle C.J."/>
            <person name="Singh A."/>
            <person name="Wilkins M.J."/>
            <person name="Williams K.H."/>
            <person name="Banfield J.F."/>
        </authorList>
    </citation>
    <scope>NUCLEOTIDE SEQUENCE [LARGE SCALE GENOMIC DNA]</scope>
</reference>
<dbReference type="Proteomes" id="UP000034202">
    <property type="component" value="Unassembled WGS sequence"/>
</dbReference>
<evidence type="ECO:0000313" key="1">
    <source>
        <dbReference type="EMBL" id="KKU39761.1"/>
    </source>
</evidence>
<accession>A0A0G1Q3Y6</accession>
<dbReference type="EMBL" id="LCMQ01000029">
    <property type="protein sequence ID" value="KKU39761.1"/>
    <property type="molecule type" value="Genomic_DNA"/>
</dbReference>
<organism evidence="1 2">
    <name type="scientific">Candidatus Azambacteria bacterium GW2011_GWE2_46_45</name>
    <dbReference type="NCBI Taxonomy" id="1618625"/>
    <lineage>
        <taxon>Bacteria</taxon>
        <taxon>Candidatus Azamiibacteriota</taxon>
    </lineage>
</organism>
<name>A0A0G1Q3Y6_9BACT</name>
<gene>
    <name evidence="1" type="ORF">UX55_C0029G0008</name>
</gene>
<comment type="caution">
    <text evidence="1">The sequence shown here is derived from an EMBL/GenBank/DDBJ whole genome shotgun (WGS) entry which is preliminary data.</text>
</comment>
<dbReference type="AlphaFoldDB" id="A0A0G1Q3Y6"/>
<evidence type="ECO:0000313" key="2">
    <source>
        <dbReference type="Proteomes" id="UP000034202"/>
    </source>
</evidence>
<proteinExistence type="predicted"/>
<sequence>MKIAKILGLAMAAIFVVTFIVGGTAFAVPDFATKLQTDQALGHSAWPMLNKFGRDAKESGYNLTGGSSIRPNILIKGYLYDQKKDKDEKLRPFHEYELFVAGRASDKMSVFLEVEGEDENGFEPEVEMGVITYHLAQPMNIQAGYGPILFADPYDTLSDIRRMTRNKKAAVLSSEILGTRQFVSIYGRYGNLFYITALGGEHEDTEGEDPQTSAWRVAYDVIPQMTVGAMSISNEDKEVKGLDTQVELGGLIGHAAYVTEEAGNKTKSGYYLEGSYIAGGIVPTVRYENYEKPKGWQSELTTNLSVYVAKNAKVGLEYWNTLETAPGSKDNNRVTAMFTPKKEAAFSFEKNYFVMILFISGLRRVTIS</sequence>
<protein>
    <submittedName>
        <fullName evidence="1">Uncharacterized protein</fullName>
    </submittedName>
</protein>